<keyword evidence="3" id="KW-1185">Reference proteome</keyword>
<dbReference type="EMBL" id="LGTK01000053">
    <property type="protein sequence ID" value="KPH72627.1"/>
    <property type="molecule type" value="Genomic_DNA"/>
</dbReference>
<dbReference type="RefSeq" id="WP_060668900.1">
    <property type="nucleotide sequence ID" value="NZ_JANKBL010000027.1"/>
</dbReference>
<feature type="chain" id="PRO_5045792214" description="Lipoprotein" evidence="1">
    <location>
        <begin position="20"/>
        <end position="169"/>
    </location>
</feature>
<keyword evidence="1" id="KW-0732">Signal</keyword>
<feature type="signal peptide" evidence="1">
    <location>
        <begin position="1"/>
        <end position="19"/>
    </location>
</feature>
<reference evidence="2 3" key="1">
    <citation type="submission" date="2015-07" db="EMBL/GenBank/DDBJ databases">
        <title>High-quality draft genome sequence of Oceanobacillus caeni HM6, a bacillus isolated from a human feces.</title>
        <authorList>
            <person name="Kumar J."/>
            <person name="Verma M.K."/>
            <person name="Pandey R."/>
            <person name="Bhambi M."/>
            <person name="Chauhan N."/>
        </authorList>
    </citation>
    <scope>NUCLEOTIDE SEQUENCE [LARGE SCALE GENOMIC DNA]</scope>
    <source>
        <strain evidence="2 3">HM6</strain>
    </source>
</reference>
<evidence type="ECO:0000256" key="1">
    <source>
        <dbReference type="SAM" id="SignalP"/>
    </source>
</evidence>
<dbReference type="PROSITE" id="PS51257">
    <property type="entry name" value="PROKAR_LIPOPROTEIN"/>
    <property type="match status" value="1"/>
</dbReference>
<organism evidence="2 3">
    <name type="scientific">Oceanobacillus caeni</name>
    <dbReference type="NCBI Taxonomy" id="405946"/>
    <lineage>
        <taxon>Bacteria</taxon>
        <taxon>Bacillati</taxon>
        <taxon>Bacillota</taxon>
        <taxon>Bacilli</taxon>
        <taxon>Bacillales</taxon>
        <taxon>Bacillaceae</taxon>
        <taxon>Oceanobacillus</taxon>
    </lineage>
</organism>
<sequence>MRKLFVLLCCSVSILFLISACESKEDTSVEIGEEFLKEFYNVEDSNVDLEEMNEEQLIDHQNKFSTYFTEKEFKDLADKRFFLIPQEVASKKDNTISLENIKFEKNEQDQSESESYDYNHSFTLVFTDSEGNEADKVKIEGEMTILDTEDGLKIDRYYDGETLRDILYR</sequence>
<protein>
    <recommendedName>
        <fullName evidence="4">Lipoprotein</fullName>
    </recommendedName>
</protein>
<dbReference type="Proteomes" id="UP000037854">
    <property type="component" value="Unassembled WGS sequence"/>
</dbReference>
<gene>
    <name evidence="2" type="ORF">AFL42_13250</name>
</gene>
<evidence type="ECO:0000313" key="2">
    <source>
        <dbReference type="EMBL" id="KPH72627.1"/>
    </source>
</evidence>
<evidence type="ECO:0000313" key="3">
    <source>
        <dbReference type="Proteomes" id="UP000037854"/>
    </source>
</evidence>
<accession>A0ABR5MH54</accession>
<name>A0ABR5MH54_9BACI</name>
<proteinExistence type="predicted"/>
<evidence type="ECO:0008006" key="4">
    <source>
        <dbReference type="Google" id="ProtNLM"/>
    </source>
</evidence>
<comment type="caution">
    <text evidence="2">The sequence shown here is derived from an EMBL/GenBank/DDBJ whole genome shotgun (WGS) entry which is preliminary data.</text>
</comment>